<comment type="caution">
    <text evidence="6">The sequence shown here is derived from an EMBL/GenBank/DDBJ whole genome shotgun (WGS) entry which is preliminary data.</text>
</comment>
<keyword evidence="2 3" id="KW-0129">CBS domain</keyword>
<dbReference type="Gene3D" id="3.10.580.10">
    <property type="entry name" value="CBS-domain"/>
    <property type="match status" value="2"/>
</dbReference>
<proteinExistence type="predicted"/>
<dbReference type="PANTHER" id="PTHR13780:SF47">
    <property type="entry name" value="SNF1-RELATED PROTEIN KINASE REGULATORY SUBUNIT GAMMA-1-LIKE"/>
    <property type="match status" value="1"/>
</dbReference>
<dbReference type="EMBL" id="CM026425">
    <property type="protein sequence ID" value="KAG0575858.1"/>
    <property type="molecule type" value="Genomic_DNA"/>
</dbReference>
<name>A0A8T0HZX9_CERPU</name>
<evidence type="ECO:0000256" key="2">
    <source>
        <dbReference type="ARBA" id="ARBA00023122"/>
    </source>
</evidence>
<dbReference type="CDD" id="cd02205">
    <property type="entry name" value="CBS_pair_SF"/>
    <property type="match status" value="2"/>
</dbReference>
<dbReference type="Pfam" id="PF00571">
    <property type="entry name" value="CBS"/>
    <property type="match status" value="2"/>
</dbReference>
<feature type="domain" description="CBS" evidence="5">
    <location>
        <begin position="337"/>
        <end position="397"/>
    </location>
</feature>
<dbReference type="PROSITE" id="PS51371">
    <property type="entry name" value="CBS"/>
    <property type="match status" value="2"/>
</dbReference>
<dbReference type="InterPro" id="IPR050511">
    <property type="entry name" value="AMPK_gamma/SDS23_families"/>
</dbReference>
<dbReference type="SMART" id="SM00116">
    <property type="entry name" value="CBS"/>
    <property type="match status" value="4"/>
</dbReference>
<accession>A0A8T0HZX9</accession>
<dbReference type="InterPro" id="IPR046342">
    <property type="entry name" value="CBS_dom_sf"/>
</dbReference>
<evidence type="ECO:0000313" key="6">
    <source>
        <dbReference type="EMBL" id="KAG0575858.1"/>
    </source>
</evidence>
<sequence>MGDPAEKEPIQVPEPEQPPQPTTSTPGAGTRKPMDWQLRDFWAEHGDKRGVPQGVRDLLNNAFTKVPVSSFPDLPSGKVVEVPGDVSIADAVCILAQNNIFSAPVTNPKATKTDPWSSRYLGMVDYPAVIMWVLEQAEMAATAFTTGTAAAVGVGAGAFGALGAVVMGFTGPAAVASLAAAAIGTAIAAMSPPLSEEQVKEKYRHFFLATPPSIGGVAAEKVVSKDAPGSDNTLGQEFYRVILREEPFASTQVVEITKAYRWAPFLPIQMDDCMLTVLLLLSKFQLRSIPVVNHDEPMLKNVITQTAVVRGLSQCQGRDWFDSLASKSLDQLGLPLMTPDKVVAATANQLVLEAFKLMKDKGVGGLPVVEGPDRKLKGNISIRDVRFLLMQPDLFARRLDLTVEEFMKTVKWAAPEAGMLPALTCKATTTLGEVISDLAAHNYHRIYVVDKNATQVMGVVTLRDIIGCFVSEPDGYFNNYFGGTFKETLSHSLQRISALYDPIQEKLKHESGGHPP</sequence>
<evidence type="ECO:0000313" key="7">
    <source>
        <dbReference type="Proteomes" id="UP000822688"/>
    </source>
</evidence>
<gene>
    <name evidence="6" type="ORF">KC19_5G035800</name>
</gene>
<keyword evidence="1" id="KW-0677">Repeat</keyword>
<dbReference type="Proteomes" id="UP000822688">
    <property type="component" value="Chromosome 5"/>
</dbReference>
<dbReference type="AlphaFoldDB" id="A0A8T0HZX9"/>
<evidence type="ECO:0000256" key="4">
    <source>
        <dbReference type="SAM" id="MobiDB-lite"/>
    </source>
</evidence>
<evidence type="ECO:0000259" key="5">
    <source>
        <dbReference type="PROSITE" id="PS51371"/>
    </source>
</evidence>
<organism evidence="6 7">
    <name type="scientific">Ceratodon purpureus</name>
    <name type="common">Fire moss</name>
    <name type="synonym">Dicranum purpureum</name>
    <dbReference type="NCBI Taxonomy" id="3225"/>
    <lineage>
        <taxon>Eukaryota</taxon>
        <taxon>Viridiplantae</taxon>
        <taxon>Streptophyta</taxon>
        <taxon>Embryophyta</taxon>
        <taxon>Bryophyta</taxon>
        <taxon>Bryophytina</taxon>
        <taxon>Bryopsida</taxon>
        <taxon>Dicranidae</taxon>
        <taxon>Pseudoditrichales</taxon>
        <taxon>Ditrichaceae</taxon>
        <taxon>Ceratodon</taxon>
    </lineage>
</organism>
<reference evidence="6" key="1">
    <citation type="submission" date="2020-06" db="EMBL/GenBank/DDBJ databases">
        <title>WGS assembly of Ceratodon purpureus strain R40.</title>
        <authorList>
            <person name="Carey S.B."/>
            <person name="Jenkins J."/>
            <person name="Shu S."/>
            <person name="Lovell J.T."/>
            <person name="Sreedasyam A."/>
            <person name="Maumus F."/>
            <person name="Tiley G.P."/>
            <person name="Fernandez-Pozo N."/>
            <person name="Barry K."/>
            <person name="Chen C."/>
            <person name="Wang M."/>
            <person name="Lipzen A."/>
            <person name="Daum C."/>
            <person name="Saski C.A."/>
            <person name="Payton A.C."/>
            <person name="Mcbreen J.C."/>
            <person name="Conrad R.E."/>
            <person name="Kollar L.M."/>
            <person name="Olsson S."/>
            <person name="Huttunen S."/>
            <person name="Landis J.B."/>
            <person name="Wickett N.J."/>
            <person name="Johnson M.G."/>
            <person name="Rensing S.A."/>
            <person name="Grimwood J."/>
            <person name="Schmutz J."/>
            <person name="Mcdaniel S.F."/>
        </authorList>
    </citation>
    <scope>NUCLEOTIDE SEQUENCE</scope>
    <source>
        <strain evidence="6">R40</strain>
    </source>
</reference>
<keyword evidence="7" id="KW-1185">Reference proteome</keyword>
<dbReference type="SUPFAM" id="SSF54631">
    <property type="entry name" value="CBS-domain pair"/>
    <property type="match status" value="2"/>
</dbReference>
<dbReference type="OrthoDB" id="449052at2759"/>
<evidence type="ECO:0000256" key="1">
    <source>
        <dbReference type="ARBA" id="ARBA00022737"/>
    </source>
</evidence>
<protein>
    <recommendedName>
        <fullName evidence="5">CBS domain-containing protein</fullName>
    </recommendedName>
</protein>
<dbReference type="InterPro" id="IPR000644">
    <property type="entry name" value="CBS_dom"/>
</dbReference>
<dbReference type="PANTHER" id="PTHR13780">
    <property type="entry name" value="AMP-ACTIVATED PROTEIN KINASE, GAMMA REGULATORY SUBUNIT"/>
    <property type="match status" value="1"/>
</dbReference>
<feature type="domain" description="CBS" evidence="5">
    <location>
        <begin position="413"/>
        <end position="475"/>
    </location>
</feature>
<feature type="region of interest" description="Disordered" evidence="4">
    <location>
        <begin position="1"/>
        <end position="33"/>
    </location>
</feature>
<evidence type="ECO:0000256" key="3">
    <source>
        <dbReference type="PROSITE-ProRule" id="PRU00703"/>
    </source>
</evidence>